<feature type="transmembrane region" description="Helical" evidence="6">
    <location>
        <begin position="91"/>
        <end position="110"/>
    </location>
</feature>
<feature type="transmembrane region" description="Helical" evidence="6">
    <location>
        <begin position="179"/>
        <end position="199"/>
    </location>
</feature>
<protein>
    <submittedName>
        <fullName evidence="8">Major facilitator superfamily transporter</fullName>
    </submittedName>
</protein>
<evidence type="ECO:0000256" key="5">
    <source>
        <dbReference type="ARBA" id="ARBA00023136"/>
    </source>
</evidence>
<sequence length="454" mass="50234">MDETNTDFVDQSKPKVKSERKRTQTLMALAAGYFVDQGEGQAMSIFSPVLKTLWSLTNMNLAWITFARSLLQSLSSPFWGYLSDRYSRRKVLLIGTGLWGIWTIVVGFTQTYHQLLIIRVISGLGLGCLMPATFSIMADTFPPNVRGKMLGILEAIGVLGIIIFTIGLGAMATPELWRIGFYILGIASVLSGILIWFLVDEPVRGEAEPEMRGQLTQEDAERYKAKISDVKTLMKIPTIWVAIAQGLAGSMPWVVMGAFLILWLVEVRHVDTTQAPLIFGGVVIGTAISNVLGGIIGDYAEKVSPKFGRAFIGQLSVFLGIPFTYYLFTRTENWSLIKLAVLCFITALLISWPGKGSKEPMIQGVVIPELRSSAFSFITFIESGFAAIAALIFGILADKLDIQTAMLWTVPFPWLICGVLFSGFYFTYPKDSKILRDEMTRRAAELGIKNNMES</sequence>
<evidence type="ECO:0000256" key="3">
    <source>
        <dbReference type="ARBA" id="ARBA00022692"/>
    </source>
</evidence>
<dbReference type="KEGG" id="abat:CFX1CAM_1432"/>
<comment type="subcellular location">
    <subcellularLocation>
        <location evidence="1">Cell membrane</location>
        <topology evidence="1">Multi-pass membrane protein</topology>
    </subcellularLocation>
</comment>
<name>A0A1Y6K6M2_9CHLR</name>
<dbReference type="Pfam" id="PF07690">
    <property type="entry name" value="MFS_1"/>
    <property type="match status" value="1"/>
</dbReference>
<dbReference type="SUPFAM" id="SSF103473">
    <property type="entry name" value="MFS general substrate transporter"/>
    <property type="match status" value="1"/>
</dbReference>
<dbReference type="Proteomes" id="UP000195514">
    <property type="component" value="Chromosome I"/>
</dbReference>
<dbReference type="InterPro" id="IPR020846">
    <property type="entry name" value="MFS_dom"/>
</dbReference>
<feature type="transmembrane region" description="Helical" evidence="6">
    <location>
        <begin position="150"/>
        <end position="173"/>
    </location>
</feature>
<evidence type="ECO:0000256" key="4">
    <source>
        <dbReference type="ARBA" id="ARBA00022989"/>
    </source>
</evidence>
<feature type="transmembrane region" description="Helical" evidence="6">
    <location>
        <begin position="311"/>
        <end position="328"/>
    </location>
</feature>
<dbReference type="OrthoDB" id="65739at2"/>
<evidence type="ECO:0000256" key="2">
    <source>
        <dbReference type="ARBA" id="ARBA00022448"/>
    </source>
</evidence>
<dbReference type="Gene3D" id="1.20.1250.20">
    <property type="entry name" value="MFS general substrate transporter like domains"/>
    <property type="match status" value="1"/>
</dbReference>
<feature type="transmembrane region" description="Helical" evidence="6">
    <location>
        <begin position="408"/>
        <end position="428"/>
    </location>
</feature>
<keyword evidence="4 6" id="KW-1133">Transmembrane helix</keyword>
<dbReference type="PROSITE" id="PS50850">
    <property type="entry name" value="MFS"/>
    <property type="match status" value="1"/>
</dbReference>
<evidence type="ECO:0000259" key="7">
    <source>
        <dbReference type="PROSITE" id="PS50850"/>
    </source>
</evidence>
<evidence type="ECO:0000313" key="9">
    <source>
        <dbReference type="Proteomes" id="UP000195514"/>
    </source>
</evidence>
<organism evidence="8 9">
    <name type="scientific">Candidatus Brevifilum fermentans</name>
    <dbReference type="NCBI Taxonomy" id="1986204"/>
    <lineage>
        <taxon>Bacteria</taxon>
        <taxon>Bacillati</taxon>
        <taxon>Chloroflexota</taxon>
        <taxon>Anaerolineae</taxon>
        <taxon>Anaerolineales</taxon>
        <taxon>Anaerolineaceae</taxon>
        <taxon>Candidatus Brevifilum</taxon>
    </lineage>
</organism>
<feature type="transmembrane region" description="Helical" evidence="6">
    <location>
        <begin position="334"/>
        <end position="353"/>
    </location>
</feature>
<evidence type="ECO:0000256" key="1">
    <source>
        <dbReference type="ARBA" id="ARBA00004651"/>
    </source>
</evidence>
<keyword evidence="2" id="KW-0813">Transport</keyword>
<dbReference type="EMBL" id="LT859958">
    <property type="protein sequence ID" value="SMX54497.1"/>
    <property type="molecule type" value="Genomic_DNA"/>
</dbReference>
<keyword evidence="9" id="KW-1185">Reference proteome</keyword>
<gene>
    <name evidence="8" type="ORF">CFX1CAM_1432</name>
</gene>
<feature type="transmembrane region" description="Helical" evidence="6">
    <location>
        <begin position="374"/>
        <end position="396"/>
    </location>
</feature>
<dbReference type="InterPro" id="IPR036259">
    <property type="entry name" value="MFS_trans_sf"/>
</dbReference>
<dbReference type="AlphaFoldDB" id="A0A1Y6K6M2"/>
<dbReference type="PANTHER" id="PTHR23505">
    <property type="entry name" value="SPINSTER"/>
    <property type="match status" value="1"/>
</dbReference>
<dbReference type="GO" id="GO:0005886">
    <property type="term" value="C:plasma membrane"/>
    <property type="evidence" value="ECO:0007669"/>
    <property type="project" value="UniProtKB-SubCell"/>
</dbReference>
<accession>A0A1Y6K6M2</accession>
<proteinExistence type="predicted"/>
<feature type="transmembrane region" description="Helical" evidence="6">
    <location>
        <begin position="277"/>
        <end position="299"/>
    </location>
</feature>
<dbReference type="RefSeq" id="WP_087862337.1">
    <property type="nucleotide sequence ID" value="NZ_LT859958.1"/>
</dbReference>
<feature type="domain" description="Major facilitator superfamily (MFS) profile" evidence="7">
    <location>
        <begin position="25"/>
        <end position="430"/>
    </location>
</feature>
<dbReference type="InterPro" id="IPR044770">
    <property type="entry name" value="MFS_spinster-like"/>
</dbReference>
<keyword evidence="3 6" id="KW-0812">Transmembrane</keyword>
<reference evidence="9" key="1">
    <citation type="submission" date="2017-05" db="EMBL/GenBank/DDBJ databases">
        <authorList>
            <person name="Kirkegaard R."/>
            <person name="Mcilroy J S."/>
        </authorList>
    </citation>
    <scope>NUCLEOTIDE SEQUENCE [LARGE SCALE GENOMIC DNA]</scope>
</reference>
<dbReference type="GO" id="GO:0022857">
    <property type="term" value="F:transmembrane transporter activity"/>
    <property type="evidence" value="ECO:0007669"/>
    <property type="project" value="InterPro"/>
</dbReference>
<feature type="transmembrane region" description="Helical" evidence="6">
    <location>
        <begin position="116"/>
        <end position="138"/>
    </location>
</feature>
<feature type="transmembrane region" description="Helical" evidence="6">
    <location>
        <begin position="239"/>
        <end position="265"/>
    </location>
</feature>
<dbReference type="InterPro" id="IPR011701">
    <property type="entry name" value="MFS"/>
</dbReference>
<evidence type="ECO:0000256" key="6">
    <source>
        <dbReference type="SAM" id="Phobius"/>
    </source>
</evidence>
<dbReference type="PANTHER" id="PTHR23505:SF52">
    <property type="entry name" value="MAJOR FACILITATOR SUPERFAMILY PROTEIN"/>
    <property type="match status" value="1"/>
</dbReference>
<evidence type="ECO:0000313" key="8">
    <source>
        <dbReference type="EMBL" id="SMX54497.1"/>
    </source>
</evidence>
<keyword evidence="5 6" id="KW-0472">Membrane</keyword>